<feature type="region of interest" description="Disordered" evidence="1">
    <location>
        <begin position="40"/>
        <end position="61"/>
    </location>
</feature>
<proteinExistence type="predicted"/>
<name>A0A193LEB8_9GAMM</name>
<sequence>MDMGTIRGLLTVALLLLFIGVSVWAFSRRRSDDFAEAARVPLEDDSDPAAAPKANRKGRGR</sequence>
<dbReference type="InterPro" id="IPR008621">
    <property type="entry name" value="Cbb3-typ_cyt_oxidase_comp"/>
</dbReference>
<protein>
    <recommendedName>
        <fullName evidence="4">Cytochrome oxidase</fullName>
    </recommendedName>
</protein>
<organism evidence="2 3">
    <name type="scientific">Woeseia oceani</name>
    <dbReference type="NCBI Taxonomy" id="1548547"/>
    <lineage>
        <taxon>Bacteria</taxon>
        <taxon>Pseudomonadati</taxon>
        <taxon>Pseudomonadota</taxon>
        <taxon>Gammaproteobacteria</taxon>
        <taxon>Woeseiales</taxon>
        <taxon>Woeseiaceae</taxon>
        <taxon>Woeseia</taxon>
    </lineage>
</organism>
<keyword evidence="3" id="KW-1185">Reference proteome</keyword>
<accession>A0A193LEB8</accession>
<dbReference type="RefSeq" id="WP_068613921.1">
    <property type="nucleotide sequence ID" value="NZ_CP016268.1"/>
</dbReference>
<reference evidence="2 3" key="1">
    <citation type="submission" date="2016-06" db="EMBL/GenBank/DDBJ databases">
        <title>Complete genome sequence of a deep-branching marine Gamma Proteobacterium Woeseia oceani type strain XK5.</title>
        <authorList>
            <person name="Mu D."/>
            <person name="Du Z."/>
        </authorList>
    </citation>
    <scope>NUCLEOTIDE SEQUENCE [LARGE SCALE GENOMIC DNA]</scope>
    <source>
        <strain evidence="2 3">XK5</strain>
    </source>
</reference>
<dbReference type="AlphaFoldDB" id="A0A193LEB8"/>
<dbReference type="KEGG" id="woc:BA177_05510"/>
<dbReference type="Proteomes" id="UP000092695">
    <property type="component" value="Chromosome"/>
</dbReference>
<gene>
    <name evidence="2" type="ORF">BA177_05510</name>
</gene>
<dbReference type="STRING" id="1548547.BA177_05510"/>
<dbReference type="EMBL" id="CP016268">
    <property type="protein sequence ID" value="ANO50734.1"/>
    <property type="molecule type" value="Genomic_DNA"/>
</dbReference>
<evidence type="ECO:0000313" key="2">
    <source>
        <dbReference type="EMBL" id="ANO50734.1"/>
    </source>
</evidence>
<evidence type="ECO:0000256" key="1">
    <source>
        <dbReference type="SAM" id="MobiDB-lite"/>
    </source>
</evidence>
<dbReference type="OrthoDB" id="6402501at2"/>
<evidence type="ECO:0000313" key="3">
    <source>
        <dbReference type="Proteomes" id="UP000092695"/>
    </source>
</evidence>
<dbReference type="Pfam" id="PF05545">
    <property type="entry name" value="FixQ"/>
    <property type="match status" value="1"/>
</dbReference>
<evidence type="ECO:0008006" key="4">
    <source>
        <dbReference type="Google" id="ProtNLM"/>
    </source>
</evidence>